<dbReference type="InterPro" id="IPR012902">
    <property type="entry name" value="N_methyl_site"/>
</dbReference>
<dbReference type="AlphaFoldDB" id="A0A2M6WKH2"/>
<name>A0A2M6WKH2_9BACT</name>
<dbReference type="Gene3D" id="2.60.40.1120">
    <property type="entry name" value="Carboxypeptidase-like, regulatory domain"/>
    <property type="match status" value="1"/>
</dbReference>
<organism evidence="2 3">
    <name type="scientific">Candidatus Harrisonbacteria bacterium CG10_big_fil_rev_8_21_14_0_10_38_8</name>
    <dbReference type="NCBI Taxonomy" id="1974582"/>
    <lineage>
        <taxon>Bacteria</taxon>
        <taxon>Candidatus Harrisoniibacteriota</taxon>
    </lineage>
</organism>
<keyword evidence="1" id="KW-0812">Transmembrane</keyword>
<dbReference type="Proteomes" id="UP000229112">
    <property type="component" value="Unassembled WGS sequence"/>
</dbReference>
<evidence type="ECO:0008006" key="4">
    <source>
        <dbReference type="Google" id="ProtNLM"/>
    </source>
</evidence>
<keyword evidence="1" id="KW-0472">Membrane</keyword>
<sequence>MKKNQGFTLIEVLITVAIFAIFTLGIYFTYANVIEVIGKSRNRTLGSEVLNREIEIIRNLPYEGVGIIGGFPAGDLTQSKQVNFEGNIFEVETFVRNVDDPFDGTVDGDPVDLAPADYKLVEFYVDCLTCGGFVPLTFTTWIAPRHLETSTENGSLFINVFDASGVPVSGADVVIENSAVDPSFTIIDTTNASGTLRLVDVPPSNNSYEISVSKSGYTSSRTYEIGSDENPNPLKPHATVATQEITSISFSIDRVSALNISTRNMFCQGVPEIDFNHTGQRLIGSGPDVLEYAVSYSTDSLGKITVNDIPWDSHTLVDTDPYYGVGGSSYLMPVTLAPNETKTLDFFVDLIGSSSLLVTATNEQGVALTGVDVSLEKLGFNESRVTGEYNYLYSDWSFGGYLSQDGNIEENLVPGQLTLKQIGGEYPTSTNSWLTSNTIDFGTSTANLLTLSWSGNTPGGTQISFQVASNNGGAFNYIGPDGTNSSYYTTSGANLSNFHSGNQFVRYKVYLNTTVSTATPTLYDLDIKFNSGCIPKSQVFWADIPSASYDISASKSGYQTATTTVFVGAGWQEIKVPLIINE</sequence>
<dbReference type="SUPFAM" id="SSF49464">
    <property type="entry name" value="Carboxypeptidase regulatory domain-like"/>
    <property type="match status" value="1"/>
</dbReference>
<dbReference type="EMBL" id="PFAY01000007">
    <property type="protein sequence ID" value="PIT93244.1"/>
    <property type="molecule type" value="Genomic_DNA"/>
</dbReference>
<dbReference type="Pfam" id="PF07963">
    <property type="entry name" value="N_methyl"/>
    <property type="match status" value="1"/>
</dbReference>
<protein>
    <recommendedName>
        <fullName evidence="4">PEGA domain-containing protein</fullName>
    </recommendedName>
</protein>
<reference evidence="3" key="1">
    <citation type="submission" date="2017-09" db="EMBL/GenBank/DDBJ databases">
        <title>Depth-based differentiation of microbial function through sediment-hosted aquifers and enrichment of novel symbionts in the deep terrestrial subsurface.</title>
        <authorList>
            <person name="Probst A.J."/>
            <person name="Ladd B."/>
            <person name="Jarett J.K."/>
            <person name="Geller-Mcgrath D.E."/>
            <person name="Sieber C.M.K."/>
            <person name="Emerson J.B."/>
            <person name="Anantharaman K."/>
            <person name="Thomas B.C."/>
            <person name="Malmstrom R."/>
            <person name="Stieglmeier M."/>
            <person name="Klingl A."/>
            <person name="Woyke T."/>
            <person name="Ryan C.M."/>
            <person name="Banfield J.F."/>
        </authorList>
    </citation>
    <scope>NUCLEOTIDE SEQUENCE [LARGE SCALE GENOMIC DNA]</scope>
</reference>
<comment type="caution">
    <text evidence="2">The sequence shown here is derived from an EMBL/GenBank/DDBJ whole genome shotgun (WGS) entry which is preliminary data.</text>
</comment>
<evidence type="ECO:0000313" key="2">
    <source>
        <dbReference type="EMBL" id="PIT93244.1"/>
    </source>
</evidence>
<keyword evidence="1" id="KW-1133">Transmembrane helix</keyword>
<feature type="transmembrane region" description="Helical" evidence="1">
    <location>
        <begin position="7"/>
        <end position="30"/>
    </location>
</feature>
<evidence type="ECO:0000313" key="3">
    <source>
        <dbReference type="Proteomes" id="UP000229112"/>
    </source>
</evidence>
<gene>
    <name evidence="2" type="ORF">COU06_00915</name>
</gene>
<dbReference type="PROSITE" id="PS00409">
    <property type="entry name" value="PROKAR_NTER_METHYL"/>
    <property type="match status" value="1"/>
</dbReference>
<dbReference type="Pfam" id="PF13620">
    <property type="entry name" value="CarboxypepD_reg"/>
    <property type="match status" value="1"/>
</dbReference>
<proteinExistence type="predicted"/>
<accession>A0A2M6WKH2</accession>
<evidence type="ECO:0000256" key="1">
    <source>
        <dbReference type="SAM" id="Phobius"/>
    </source>
</evidence>
<dbReference type="NCBIfam" id="TIGR02532">
    <property type="entry name" value="IV_pilin_GFxxxE"/>
    <property type="match status" value="1"/>
</dbReference>
<dbReference type="InterPro" id="IPR008969">
    <property type="entry name" value="CarboxyPept-like_regulatory"/>
</dbReference>